<evidence type="ECO:0000256" key="1">
    <source>
        <dbReference type="ARBA" id="ARBA00000085"/>
    </source>
</evidence>
<keyword evidence="4" id="KW-0597">Phosphoprotein</keyword>
<protein>
    <recommendedName>
        <fullName evidence="3">histidine kinase</fullName>
        <ecNumber evidence="3">2.7.13.3</ecNumber>
    </recommendedName>
</protein>
<dbReference type="GO" id="GO:0005886">
    <property type="term" value="C:plasma membrane"/>
    <property type="evidence" value="ECO:0007669"/>
    <property type="project" value="TreeGrafter"/>
</dbReference>
<evidence type="ECO:0000256" key="7">
    <source>
        <dbReference type="ARBA" id="ARBA00022777"/>
    </source>
</evidence>
<evidence type="ECO:0000313" key="13">
    <source>
        <dbReference type="Proteomes" id="UP000243488"/>
    </source>
</evidence>
<dbReference type="PRINTS" id="PR00344">
    <property type="entry name" value="BCTRLSENSOR"/>
</dbReference>
<evidence type="ECO:0000256" key="6">
    <source>
        <dbReference type="ARBA" id="ARBA00022692"/>
    </source>
</evidence>
<keyword evidence="8 10" id="KW-1133">Transmembrane helix</keyword>
<evidence type="ECO:0000256" key="9">
    <source>
        <dbReference type="ARBA" id="ARBA00023136"/>
    </source>
</evidence>
<comment type="subcellular location">
    <subcellularLocation>
        <location evidence="2">Membrane</location>
    </subcellularLocation>
</comment>
<dbReference type="InterPro" id="IPR003594">
    <property type="entry name" value="HATPase_dom"/>
</dbReference>
<comment type="catalytic activity">
    <reaction evidence="1">
        <text>ATP + protein L-histidine = ADP + protein N-phospho-L-histidine.</text>
        <dbReference type="EC" id="2.7.13.3"/>
    </reaction>
</comment>
<dbReference type="InterPro" id="IPR005467">
    <property type="entry name" value="His_kinase_dom"/>
</dbReference>
<evidence type="ECO:0000256" key="2">
    <source>
        <dbReference type="ARBA" id="ARBA00004370"/>
    </source>
</evidence>
<feature type="transmembrane region" description="Helical" evidence="10">
    <location>
        <begin position="155"/>
        <end position="176"/>
    </location>
</feature>
<dbReference type="SMART" id="SM00387">
    <property type="entry name" value="HATPase_c"/>
    <property type="match status" value="1"/>
</dbReference>
<keyword evidence="13" id="KW-1185">Reference proteome</keyword>
<dbReference type="SUPFAM" id="SSF55874">
    <property type="entry name" value="ATPase domain of HSP90 chaperone/DNA topoisomerase II/histidine kinase"/>
    <property type="match status" value="1"/>
</dbReference>
<keyword evidence="6 10" id="KW-0812">Transmembrane</keyword>
<reference evidence="12 13" key="1">
    <citation type="submission" date="2017-03" db="EMBL/GenBank/DDBJ databases">
        <title>Complete genome sequence of the novel DNRA strain Pseudomonas sp. S-6-2 isolated from Chinese polluted river sediment. Journal of Biotechnology.</title>
        <authorList>
            <person name="Li J."/>
            <person name="Xiang F."/>
            <person name="Wang L."/>
            <person name="Xi L."/>
            <person name="Liu J."/>
        </authorList>
    </citation>
    <scope>NUCLEOTIDE SEQUENCE [LARGE SCALE GENOMIC DNA]</scope>
    <source>
        <strain evidence="12 13">S-6-2</strain>
    </source>
</reference>
<evidence type="ECO:0000259" key="11">
    <source>
        <dbReference type="PROSITE" id="PS50109"/>
    </source>
</evidence>
<keyword evidence="7" id="KW-0418">Kinase</keyword>
<dbReference type="InterPro" id="IPR050428">
    <property type="entry name" value="TCS_sensor_his_kinase"/>
</dbReference>
<dbReference type="InterPro" id="IPR004358">
    <property type="entry name" value="Sig_transdc_His_kin-like_C"/>
</dbReference>
<dbReference type="AlphaFoldDB" id="A0A1V0B683"/>
<dbReference type="KEGG" id="ppha:BVH74_11850"/>
<evidence type="ECO:0000256" key="3">
    <source>
        <dbReference type="ARBA" id="ARBA00012438"/>
    </source>
</evidence>
<dbReference type="InterPro" id="IPR036890">
    <property type="entry name" value="HATPase_C_sf"/>
</dbReference>
<dbReference type="EMBL" id="CP020100">
    <property type="protein sequence ID" value="AQZ95401.1"/>
    <property type="molecule type" value="Genomic_DNA"/>
</dbReference>
<dbReference type="PANTHER" id="PTHR45436">
    <property type="entry name" value="SENSOR HISTIDINE KINASE YKOH"/>
    <property type="match status" value="1"/>
</dbReference>
<dbReference type="Pfam" id="PF02518">
    <property type="entry name" value="HATPase_c"/>
    <property type="match status" value="1"/>
</dbReference>
<accession>A0A1V0B683</accession>
<evidence type="ECO:0000256" key="8">
    <source>
        <dbReference type="ARBA" id="ARBA00022989"/>
    </source>
</evidence>
<evidence type="ECO:0000256" key="10">
    <source>
        <dbReference type="SAM" id="Phobius"/>
    </source>
</evidence>
<dbReference type="InterPro" id="IPR036097">
    <property type="entry name" value="HisK_dim/P_sf"/>
</dbReference>
<dbReference type="SUPFAM" id="SSF47384">
    <property type="entry name" value="Homodimeric domain of signal transducing histidine kinase"/>
    <property type="match status" value="1"/>
</dbReference>
<name>A0A1V0B683_9GAMM</name>
<keyword evidence="9 10" id="KW-0472">Membrane</keyword>
<dbReference type="GO" id="GO:0000155">
    <property type="term" value="F:phosphorelay sensor kinase activity"/>
    <property type="evidence" value="ECO:0007669"/>
    <property type="project" value="InterPro"/>
</dbReference>
<dbReference type="Proteomes" id="UP000243488">
    <property type="component" value="Chromosome"/>
</dbReference>
<dbReference type="PANTHER" id="PTHR45436:SF5">
    <property type="entry name" value="SENSOR HISTIDINE KINASE TRCS"/>
    <property type="match status" value="1"/>
</dbReference>
<organism evidence="12 13">
    <name type="scientific">Halopseudomonas phragmitis</name>
    <dbReference type="NCBI Taxonomy" id="1931241"/>
    <lineage>
        <taxon>Bacteria</taxon>
        <taxon>Pseudomonadati</taxon>
        <taxon>Pseudomonadota</taxon>
        <taxon>Gammaproteobacteria</taxon>
        <taxon>Pseudomonadales</taxon>
        <taxon>Pseudomonadaceae</taxon>
        <taxon>Halopseudomonas</taxon>
    </lineage>
</organism>
<dbReference type="Gene3D" id="3.30.565.10">
    <property type="entry name" value="Histidine kinase-like ATPase, C-terminal domain"/>
    <property type="match status" value="1"/>
</dbReference>
<dbReference type="STRING" id="1931241.BVH74_11850"/>
<sequence length="438" mass="49323">MTSIGRRLGGGLLVTLLITVVLIGQGSVWLFDQALRRYLTTVLQSETDSLLAAITPGDQGFYLDSLRIDPDYQRPFSGRYFVIDSLDGRWRSRSLWDQRLPLESDPGLRDVLAPGPQGQELLVWSGNYQKGGQHFLISVAIDYQPLLASFDRARWLIWGLGGVVILFTLLLQQWLLRRALRPLGQARDELAEWHTGQRLVLSEAVPLEFRPLVEEINHLGRQVERIIKRSRSGLADLGHALKTPLAALDSQLQQQASQIELDSLEAMQSQLLVMRQQLERALQKARLAPERQVGQRFDPAQDLPWLVQSLHSIHGDQLRLHLPEQYCGDWPFEREDMLELLGNLLDNACKWARTGVWLDWQQQGGELWLSVEDDGPGITADERDKVLLRGTRLDEQVSGHGLGLAIVADLVEVYGGQMDLDQSAHGGLAVHLRLPVQP</sequence>
<evidence type="ECO:0000256" key="5">
    <source>
        <dbReference type="ARBA" id="ARBA00022679"/>
    </source>
</evidence>
<feature type="domain" description="Histidine kinase" evidence="11">
    <location>
        <begin position="236"/>
        <end position="438"/>
    </location>
</feature>
<dbReference type="EC" id="2.7.13.3" evidence="3"/>
<evidence type="ECO:0000256" key="4">
    <source>
        <dbReference type="ARBA" id="ARBA00022553"/>
    </source>
</evidence>
<evidence type="ECO:0000313" key="12">
    <source>
        <dbReference type="EMBL" id="AQZ95401.1"/>
    </source>
</evidence>
<feature type="transmembrane region" description="Helical" evidence="10">
    <location>
        <begin position="12"/>
        <end position="31"/>
    </location>
</feature>
<proteinExistence type="predicted"/>
<dbReference type="RefSeq" id="WP_080050269.1">
    <property type="nucleotide sequence ID" value="NZ_CP020100.1"/>
</dbReference>
<gene>
    <name evidence="12" type="ORF">BVH74_11850</name>
</gene>
<keyword evidence="5" id="KW-0808">Transferase</keyword>
<dbReference type="PROSITE" id="PS50109">
    <property type="entry name" value="HIS_KIN"/>
    <property type="match status" value="1"/>
</dbReference>